<dbReference type="AlphaFoldDB" id="A0A5D0EJ09"/>
<name>A0A5D0EJ09_AGGAC</name>
<dbReference type="InterPro" id="IPR005135">
    <property type="entry name" value="Endo/exonuclease/phosphatase"/>
</dbReference>
<dbReference type="Gene3D" id="3.60.10.10">
    <property type="entry name" value="Endonuclease/exonuclease/phosphatase"/>
    <property type="match status" value="1"/>
</dbReference>
<dbReference type="SUPFAM" id="SSF56219">
    <property type="entry name" value="DNase I-like"/>
    <property type="match status" value="1"/>
</dbReference>
<keyword evidence="7" id="KW-1185">Reference proteome</keyword>
<protein>
    <submittedName>
        <fullName evidence="5">Cytolethal distending toxin nuclease subunit Aa-CdtB</fullName>
    </submittedName>
    <submittedName>
        <fullName evidence="4">Cytolethal distending toxin subunit B family protein</fullName>
    </submittedName>
    <submittedName>
        <fullName evidence="3">Cytolethal distending toxin subunit CdtB</fullName>
    </submittedName>
</protein>
<dbReference type="KEGG" id="aact:ACT75_10590"/>
<dbReference type="Pfam" id="PF03372">
    <property type="entry name" value="Exo_endo_phos"/>
    <property type="match status" value="1"/>
</dbReference>
<dbReference type="GO" id="GO:0003824">
    <property type="term" value="F:catalytic activity"/>
    <property type="evidence" value="ECO:0007669"/>
    <property type="project" value="InterPro"/>
</dbReference>
<dbReference type="OrthoDB" id="9065754at2"/>
<accession>A0A5D0EJ09</accession>
<sequence length="283" mass="31486">MQWAKQLNVVFCTMLFSFSSYANLSDFKVATWNLQGSSAVNESKWNINVRQLLSGEQGADILMVQEAGSLPSSAVRTSRVIQHGGTPIEEYTWNLGTRSRPNMVYIYYSRLDVGANRVNLAIVSRRQADEAFIVHSDSSVLQSRPAVGIRIGTDVFFTVHALATGGSDAVSLIRNIFTTFTSSPSSPERRGYSWMVVGDFNRAPVNLEAALRQEPAVSENTIIIAPTEPTHRSGNILDYAILHDAHLPRREQARERIGASLMLNQLRSQITSDHFPVSFVRDR</sequence>
<evidence type="ECO:0000313" key="8">
    <source>
        <dbReference type="Proteomes" id="UP000323012"/>
    </source>
</evidence>
<dbReference type="Proteomes" id="UP000323012">
    <property type="component" value="Unassembled WGS sequence"/>
</dbReference>
<evidence type="ECO:0000313" key="6">
    <source>
        <dbReference type="Proteomes" id="UP000072236"/>
    </source>
</evidence>
<dbReference type="Proteomes" id="UP000072236">
    <property type="component" value="Chromosome"/>
</dbReference>
<feature type="domain" description="Endonuclease/exonuclease/phosphatase" evidence="2">
    <location>
        <begin position="30"/>
        <end position="274"/>
    </location>
</feature>
<gene>
    <name evidence="5" type="primary">cdtB</name>
    <name evidence="3" type="ORF">ACT75_10590</name>
    <name evidence="4" type="ORF">CQR80_00980</name>
    <name evidence="5" type="ORF">FXB79_07055</name>
</gene>
<dbReference type="NCBIfam" id="NF011787">
    <property type="entry name" value="PRK15251.1"/>
    <property type="match status" value="1"/>
</dbReference>
<dbReference type="EMBL" id="VSED01000017">
    <property type="protein sequence ID" value="TYA38752.1"/>
    <property type="molecule type" value="Genomic_DNA"/>
</dbReference>
<dbReference type="FunFam" id="3.60.10.10:FF:000121">
    <property type="entry name" value="Cytolethal distending toxin B subunit"/>
    <property type="match status" value="1"/>
</dbReference>
<proteinExistence type="predicted"/>
<feature type="signal peptide" evidence="1">
    <location>
        <begin position="1"/>
        <end position="22"/>
    </location>
</feature>
<evidence type="ECO:0000313" key="4">
    <source>
        <dbReference type="EMBL" id="PHO21693.1"/>
    </source>
</evidence>
<reference evidence="5 8" key="3">
    <citation type="submission" date="2019-08" db="EMBL/GenBank/DDBJ databases">
        <title>Whole genome sequencing of Aggregatibacter actinomycetemcomitans cultured from blood stream infections in Denmark reveals a novel phylogenetic lineage expressing serotype a membrane O polysaccharide.</title>
        <authorList>
            <person name="Nedergaard S."/>
            <person name="Kobel C.M."/>
            <person name="Nielsen M.B."/>
            <person name="Moeller R.T."/>
            <person name="Jensen A.B."/>
            <person name="Noerskov-Lauritsen N."/>
        </authorList>
    </citation>
    <scope>NUCLEOTIDE SEQUENCE [LARGE SCALE GENOMIC DNA]</scope>
    <source>
        <strain evidence="5 8">PN_563</strain>
    </source>
</reference>
<dbReference type="RefSeq" id="WP_005540931.1">
    <property type="nucleotide sequence ID" value="NZ_CP012959.1"/>
</dbReference>
<evidence type="ECO:0000259" key="2">
    <source>
        <dbReference type="Pfam" id="PF03372"/>
    </source>
</evidence>
<keyword evidence="1" id="KW-0732">Signal</keyword>
<organism evidence="5 8">
    <name type="scientific">Aggregatibacter actinomycetemcomitans</name>
    <name type="common">Actinobacillus actinomycetemcomitans</name>
    <name type="synonym">Haemophilus actinomycetemcomitans</name>
    <dbReference type="NCBI Taxonomy" id="714"/>
    <lineage>
        <taxon>Bacteria</taxon>
        <taxon>Pseudomonadati</taxon>
        <taxon>Pseudomonadota</taxon>
        <taxon>Gammaproteobacteria</taxon>
        <taxon>Pasteurellales</taxon>
        <taxon>Pasteurellaceae</taxon>
        <taxon>Aggregatibacter</taxon>
    </lineage>
</organism>
<dbReference type="PIRSF" id="PIRSF018539">
    <property type="entry name" value="CDT_B"/>
    <property type="match status" value="1"/>
</dbReference>
<dbReference type="EMBL" id="CP012959">
    <property type="protein sequence ID" value="AMQ94932.1"/>
    <property type="molecule type" value="Genomic_DNA"/>
</dbReference>
<evidence type="ECO:0000256" key="1">
    <source>
        <dbReference type="SAM" id="SignalP"/>
    </source>
</evidence>
<dbReference type="EMBL" id="PCGW01000001">
    <property type="protein sequence ID" value="PHO21693.1"/>
    <property type="molecule type" value="Genomic_DNA"/>
</dbReference>
<dbReference type="PRINTS" id="PR01388">
    <property type="entry name" value="CDTOXINB"/>
</dbReference>
<dbReference type="SMR" id="A0A5D0EJ09"/>
<dbReference type="InterPro" id="IPR003539">
    <property type="entry name" value="CD_toxinB"/>
</dbReference>
<feature type="chain" id="PRO_5044619453" evidence="1">
    <location>
        <begin position="23"/>
        <end position="283"/>
    </location>
</feature>
<evidence type="ECO:0000313" key="3">
    <source>
        <dbReference type="EMBL" id="AMQ94932.1"/>
    </source>
</evidence>
<evidence type="ECO:0000313" key="7">
    <source>
        <dbReference type="Proteomes" id="UP000226080"/>
    </source>
</evidence>
<dbReference type="InterPro" id="IPR036691">
    <property type="entry name" value="Endo/exonu/phosph_ase_sf"/>
</dbReference>
<dbReference type="CDD" id="cd09081">
    <property type="entry name" value="CdtB"/>
    <property type="match status" value="1"/>
</dbReference>
<reference evidence="3 6" key="1">
    <citation type="submission" date="2015-10" db="EMBL/GenBank/DDBJ databases">
        <title>Tn-seq of a polymicrobial infection.</title>
        <authorList>
            <person name="Stacy A."/>
            <person name="Rumbaugh K.P."/>
            <person name="Whiteley M."/>
        </authorList>
    </citation>
    <scope>NUCLEOTIDE SEQUENCE [LARGE SCALE GENOMIC DNA]</scope>
    <source>
        <strain evidence="3 6">624</strain>
    </source>
</reference>
<evidence type="ECO:0000313" key="5">
    <source>
        <dbReference type="EMBL" id="TYA38752.1"/>
    </source>
</evidence>
<dbReference type="Proteomes" id="UP000226080">
    <property type="component" value="Unassembled WGS sequence"/>
</dbReference>
<reference evidence="4 7" key="2">
    <citation type="submission" date="2017-10" db="EMBL/GenBank/DDBJ databases">
        <title>Draft genome sequences of Aggregatibacter actinomycetemcomitans strains 310a and 310b.</title>
        <authorList>
            <person name="May A.C."/>
            <person name="Ohta H."/>
            <person name="Maeda H."/>
            <person name="Kokeguchi S."/>
            <person name="Cugini C."/>
        </authorList>
    </citation>
    <scope>NUCLEOTIDE SEQUENCE [LARGE SCALE GENOMIC DNA]</scope>
    <source>
        <strain evidence="4 7">310b</strain>
    </source>
</reference>